<reference evidence="1" key="1">
    <citation type="submission" date="2022-09" db="EMBL/GenBank/DDBJ databases">
        <title>Aureispira anguillicida sp. nov., isolated from Leptocephalus of Japanese eel Anguilla japonica.</title>
        <authorList>
            <person name="Yuasa K."/>
            <person name="Mekata T."/>
            <person name="Ikunari K."/>
        </authorList>
    </citation>
    <scope>NUCLEOTIDE SEQUENCE</scope>
    <source>
        <strain evidence="1">EL160426</strain>
    </source>
</reference>
<dbReference type="Proteomes" id="UP001060919">
    <property type="component" value="Chromosome"/>
</dbReference>
<accession>A0A915YGJ6</accession>
<evidence type="ECO:0000313" key="1">
    <source>
        <dbReference type="EMBL" id="BDS12752.1"/>
    </source>
</evidence>
<dbReference type="KEGG" id="aup:AsAng_0034770"/>
<organism evidence="1 2">
    <name type="scientific">Aureispira anguillae</name>
    <dbReference type="NCBI Taxonomy" id="2864201"/>
    <lineage>
        <taxon>Bacteria</taxon>
        <taxon>Pseudomonadati</taxon>
        <taxon>Bacteroidota</taxon>
        <taxon>Saprospiria</taxon>
        <taxon>Saprospirales</taxon>
        <taxon>Saprospiraceae</taxon>
        <taxon>Aureispira</taxon>
    </lineage>
</organism>
<keyword evidence="2" id="KW-1185">Reference proteome</keyword>
<dbReference type="EMBL" id="AP026867">
    <property type="protein sequence ID" value="BDS12752.1"/>
    <property type="molecule type" value="Genomic_DNA"/>
</dbReference>
<name>A0A915YGJ6_9BACT</name>
<dbReference type="AlphaFoldDB" id="A0A915YGJ6"/>
<evidence type="ECO:0000313" key="2">
    <source>
        <dbReference type="Proteomes" id="UP001060919"/>
    </source>
</evidence>
<gene>
    <name evidence="1" type="ORF">AsAng_0034770</name>
</gene>
<sequence length="140" mass="16551">MIGGADIELLKPMPKTKLGRYRGQVGVFVIREKDQVLYVGWARDIYDCCCRYFNKDGPLEEYEIKQASFELLLCSLYRAKKVTQILRNHLQPSKNTLYLPPKLNRNERQQKQRLLTYYRQHSFFESSTGDHKSDEEKAKE</sequence>
<proteinExistence type="predicted"/>
<protein>
    <submittedName>
        <fullName evidence="1">Uncharacterized protein</fullName>
    </submittedName>
</protein>